<feature type="compositionally biased region" description="Basic residues" evidence="1">
    <location>
        <begin position="1"/>
        <end position="11"/>
    </location>
</feature>
<feature type="compositionally biased region" description="Polar residues" evidence="1">
    <location>
        <begin position="14"/>
        <end position="34"/>
    </location>
</feature>
<accession>A0AAW0CLZ4</accession>
<feature type="region of interest" description="Disordered" evidence="1">
    <location>
        <begin position="202"/>
        <end position="315"/>
    </location>
</feature>
<dbReference type="Proteomes" id="UP001383192">
    <property type="component" value="Unassembled WGS sequence"/>
</dbReference>
<organism evidence="2 3">
    <name type="scientific">Paramarasmius palmivorus</name>
    <dbReference type="NCBI Taxonomy" id="297713"/>
    <lineage>
        <taxon>Eukaryota</taxon>
        <taxon>Fungi</taxon>
        <taxon>Dikarya</taxon>
        <taxon>Basidiomycota</taxon>
        <taxon>Agaricomycotina</taxon>
        <taxon>Agaricomycetes</taxon>
        <taxon>Agaricomycetidae</taxon>
        <taxon>Agaricales</taxon>
        <taxon>Marasmiineae</taxon>
        <taxon>Marasmiaceae</taxon>
        <taxon>Paramarasmius</taxon>
    </lineage>
</organism>
<feature type="compositionally biased region" description="Acidic residues" evidence="1">
    <location>
        <begin position="261"/>
        <end position="281"/>
    </location>
</feature>
<feature type="compositionally biased region" description="Acidic residues" evidence="1">
    <location>
        <begin position="289"/>
        <end position="305"/>
    </location>
</feature>
<evidence type="ECO:0000313" key="2">
    <source>
        <dbReference type="EMBL" id="KAK7040670.1"/>
    </source>
</evidence>
<dbReference type="EMBL" id="JAYKXP010000036">
    <property type="protein sequence ID" value="KAK7040670.1"/>
    <property type="molecule type" value="Genomic_DNA"/>
</dbReference>
<sequence>MPPKSTRKRRAPSPANSDYSPTKKIATSSESQFSPPRPRPRRISVKPSVKKQEEEEKPPSDEEGSEPIEWPSSDAEVVKDEPDTRTFDEVIDGVSKSSSKIKPKINDSKEKTPEPSQPLTPQATPKGKSPKKMVVEIPVTPKKKSPVKKDQASSQTPKEVKKVTNAMAKLVAKTPEVKSKNVKSKEFIDVSDEDEDIVMLDRKSAAKSKTTAKSDLMAQKLNKKSVTSKNASKSKNYTLFDEEAQEDDIVEQSDDAASVQEEGEEIGDNDSVAEEAQDDEYVKDGFVVSDEEVEQEDRDDEDENENKENEEIQPMTSTEVMASNPAIVNGILDVEFQSEEEQEIYNELGTNVLPSKQLRKALEFTSFDYYRNLGNCSTDRYHWLQDIAHIKSTSLGRPVPAVFLHTGIVLNSHLQDVYNPNAKYSDSFCKKIATRPFQQAYRLEEAALGEMLGENVFHGSISGEGGLLFQTKKFKWNKSPPRFGGSAFDPPMKSTNSSDKALTTAFPGYLLYNDEVPIYDGRSDPKKSQSGFVARAGKFLTLNKLPKLTKEVETDSLVTVGYTVSRFAKITSTSSFSNGTTYPSVFFNILFVILLANPPRAQTSGSSKTRK</sequence>
<name>A0AAW0CLZ4_9AGAR</name>
<feature type="region of interest" description="Disordered" evidence="1">
    <location>
        <begin position="1"/>
        <end position="161"/>
    </location>
</feature>
<feature type="compositionally biased region" description="Basic and acidic residues" evidence="1">
    <location>
        <begin position="50"/>
        <end position="60"/>
    </location>
</feature>
<comment type="caution">
    <text evidence="2">The sequence shown here is derived from an EMBL/GenBank/DDBJ whole genome shotgun (WGS) entry which is preliminary data.</text>
</comment>
<evidence type="ECO:0000256" key="1">
    <source>
        <dbReference type="SAM" id="MobiDB-lite"/>
    </source>
</evidence>
<feature type="compositionally biased region" description="Polar residues" evidence="1">
    <location>
        <begin position="224"/>
        <end position="237"/>
    </location>
</feature>
<gene>
    <name evidence="2" type="ORF">VNI00_009576</name>
</gene>
<keyword evidence="3" id="KW-1185">Reference proteome</keyword>
<feature type="compositionally biased region" description="Basic and acidic residues" evidence="1">
    <location>
        <begin position="104"/>
        <end position="113"/>
    </location>
</feature>
<dbReference type="AlphaFoldDB" id="A0AAW0CLZ4"/>
<proteinExistence type="predicted"/>
<feature type="compositionally biased region" description="Basic and acidic residues" evidence="1">
    <location>
        <begin position="76"/>
        <end position="88"/>
    </location>
</feature>
<evidence type="ECO:0000313" key="3">
    <source>
        <dbReference type="Proteomes" id="UP001383192"/>
    </source>
</evidence>
<protein>
    <submittedName>
        <fullName evidence="2">Uncharacterized protein</fullName>
    </submittedName>
</protein>
<feature type="compositionally biased region" description="Acidic residues" evidence="1">
    <location>
        <begin position="240"/>
        <end position="254"/>
    </location>
</feature>
<reference evidence="2 3" key="1">
    <citation type="submission" date="2024-01" db="EMBL/GenBank/DDBJ databases">
        <title>A draft genome for a cacao thread blight-causing isolate of Paramarasmius palmivorus.</title>
        <authorList>
            <person name="Baruah I.K."/>
            <person name="Bukari Y."/>
            <person name="Amoako-Attah I."/>
            <person name="Meinhardt L.W."/>
            <person name="Bailey B.A."/>
            <person name="Cohen S.P."/>
        </authorList>
    </citation>
    <scope>NUCLEOTIDE SEQUENCE [LARGE SCALE GENOMIC DNA]</scope>
    <source>
        <strain evidence="2 3">GH-12</strain>
    </source>
</reference>